<comment type="subcellular location">
    <subcellularLocation>
        <location evidence="1">Cytoplasmic vesicle membrane</location>
    </subcellularLocation>
</comment>
<protein>
    <recommendedName>
        <fullName evidence="6">Beta'-coat protein</fullName>
    </recommendedName>
</protein>
<dbReference type="PANTHER" id="PTHR19876">
    <property type="entry name" value="COATOMER"/>
    <property type="match status" value="1"/>
</dbReference>
<evidence type="ECO:0000256" key="8">
    <source>
        <dbReference type="SAM" id="Phobius"/>
    </source>
</evidence>
<dbReference type="STRING" id="63057.A0A2P5CCZ5"/>
<feature type="repeat" description="WD" evidence="7">
    <location>
        <begin position="107"/>
        <end position="139"/>
    </location>
</feature>
<dbReference type="Pfam" id="PF00400">
    <property type="entry name" value="WD40"/>
    <property type="match status" value="5"/>
</dbReference>
<dbReference type="InterPro" id="IPR050844">
    <property type="entry name" value="Coatomer_complex_subunit"/>
</dbReference>
<sequence length="385" mass="43799">MTVTCLAYGLQQTLSLKFEKEFAKNSERVKSVDVHPTQPCLDVGISAFKHISNLITLFQTIEKSFKVTETPVRSAKFIASKNWFVTGADDGFIRVYNYETTEKIIEFEAHQDYIRSVAVHPSLSYLVSASDDKTIKLWDWEKGWICTQIFEGHSHYVMQVLFNPKDSNNFASASLDGTIMTWNIGSPAPSFTLNGHLKGVNCVDYFDSGDKTYLLSGSDDFTAKVWDYDTKSCVHSLEGHSNNVTAACVHPELPIVITGSEDETIRIWHASTYRQVFYTLSHLFVHSIYLLLENTLNYDLGRIWAIGYVKRLNQYVYCFCFYYVFTMFLFKVVFGFDNGFLMVKINSSDGCDSPVMYVLFNNTTVGDKLVNPKTNLPIMIFRATA</sequence>
<keyword evidence="10" id="KW-1185">Reference proteome</keyword>
<dbReference type="CDD" id="cd00200">
    <property type="entry name" value="WD40"/>
    <property type="match status" value="1"/>
</dbReference>
<feature type="repeat" description="WD" evidence="7">
    <location>
        <begin position="150"/>
        <end position="192"/>
    </location>
</feature>
<dbReference type="AlphaFoldDB" id="A0A2P5CCZ5"/>
<feature type="repeat" description="WD" evidence="7">
    <location>
        <begin position="193"/>
        <end position="236"/>
    </location>
</feature>
<dbReference type="InterPro" id="IPR020472">
    <property type="entry name" value="WD40_PAC1"/>
</dbReference>
<evidence type="ECO:0000256" key="7">
    <source>
        <dbReference type="PROSITE-ProRule" id="PRU00221"/>
    </source>
</evidence>
<evidence type="ECO:0000256" key="1">
    <source>
        <dbReference type="ARBA" id="ARBA00004156"/>
    </source>
</evidence>
<evidence type="ECO:0000256" key="6">
    <source>
        <dbReference type="ARBA" id="ARBA00032920"/>
    </source>
</evidence>
<evidence type="ECO:0000256" key="4">
    <source>
        <dbReference type="ARBA" id="ARBA00023329"/>
    </source>
</evidence>
<dbReference type="GO" id="GO:0006891">
    <property type="term" value="P:intra-Golgi vesicle-mediated transport"/>
    <property type="evidence" value="ECO:0007669"/>
    <property type="project" value="TreeGrafter"/>
</dbReference>
<accession>A0A2P5CCZ5</accession>
<keyword evidence="4" id="KW-0968">Cytoplasmic vesicle</keyword>
<dbReference type="GO" id="GO:0006888">
    <property type="term" value="P:endoplasmic reticulum to Golgi vesicle-mediated transport"/>
    <property type="evidence" value="ECO:0007669"/>
    <property type="project" value="TreeGrafter"/>
</dbReference>
<evidence type="ECO:0000313" key="9">
    <source>
        <dbReference type="EMBL" id="PON58933.1"/>
    </source>
</evidence>
<dbReference type="SUPFAM" id="SSF50978">
    <property type="entry name" value="WD40 repeat-like"/>
    <property type="match status" value="1"/>
</dbReference>
<evidence type="ECO:0000256" key="3">
    <source>
        <dbReference type="ARBA" id="ARBA00022737"/>
    </source>
</evidence>
<dbReference type="PROSITE" id="PS50082">
    <property type="entry name" value="WD_REPEATS_2"/>
    <property type="match status" value="4"/>
</dbReference>
<keyword evidence="8" id="KW-0472">Membrane</keyword>
<dbReference type="EMBL" id="JXTC01000380">
    <property type="protein sequence ID" value="PON58933.1"/>
    <property type="molecule type" value="Genomic_DNA"/>
</dbReference>
<dbReference type="GO" id="GO:0006886">
    <property type="term" value="P:intracellular protein transport"/>
    <property type="evidence" value="ECO:0007669"/>
    <property type="project" value="TreeGrafter"/>
</dbReference>
<dbReference type="Gene3D" id="2.130.10.10">
    <property type="entry name" value="YVTN repeat-like/Quinoprotein amine dehydrogenase"/>
    <property type="match status" value="1"/>
</dbReference>
<dbReference type="Proteomes" id="UP000237000">
    <property type="component" value="Unassembled WGS sequence"/>
</dbReference>
<feature type="transmembrane region" description="Helical" evidence="8">
    <location>
        <begin position="312"/>
        <end position="334"/>
    </location>
</feature>
<evidence type="ECO:0000256" key="2">
    <source>
        <dbReference type="ARBA" id="ARBA00022574"/>
    </source>
</evidence>
<dbReference type="InterPro" id="IPR036322">
    <property type="entry name" value="WD40_repeat_dom_sf"/>
</dbReference>
<dbReference type="InterPro" id="IPR001680">
    <property type="entry name" value="WD40_rpt"/>
</dbReference>
<proteinExistence type="predicted"/>
<keyword evidence="8" id="KW-1133">Transmembrane helix</keyword>
<dbReference type="PRINTS" id="PR00320">
    <property type="entry name" value="GPROTEINBRPT"/>
</dbReference>
<evidence type="ECO:0000256" key="5">
    <source>
        <dbReference type="ARBA" id="ARBA00025536"/>
    </source>
</evidence>
<dbReference type="InterPro" id="IPR015943">
    <property type="entry name" value="WD40/YVTN_repeat-like_dom_sf"/>
</dbReference>
<dbReference type="GO" id="GO:0030126">
    <property type="term" value="C:COPI vesicle coat"/>
    <property type="evidence" value="ECO:0007669"/>
    <property type="project" value="TreeGrafter"/>
</dbReference>
<comment type="caution">
    <text evidence="9">The sequence shown here is derived from an EMBL/GenBank/DDBJ whole genome shotgun (WGS) entry which is preliminary data.</text>
</comment>
<dbReference type="InParanoid" id="A0A2P5CCZ5"/>
<evidence type="ECO:0000313" key="10">
    <source>
        <dbReference type="Proteomes" id="UP000237000"/>
    </source>
</evidence>
<keyword evidence="2 7" id="KW-0853">WD repeat</keyword>
<gene>
    <name evidence="9" type="ORF">TorRG33x02_289680</name>
</gene>
<name>A0A2P5CCZ5_TREOI</name>
<dbReference type="PANTHER" id="PTHR19876:SF75">
    <property type="entry name" value="COATOMER SUBUNIT BETA'-3"/>
    <property type="match status" value="1"/>
</dbReference>
<keyword evidence="3" id="KW-0677">Repeat</keyword>
<dbReference type="OrthoDB" id="2150324at2759"/>
<dbReference type="GO" id="GO:0006890">
    <property type="term" value="P:retrograde vesicle-mediated transport, Golgi to endoplasmic reticulum"/>
    <property type="evidence" value="ECO:0007669"/>
    <property type="project" value="TreeGrafter"/>
</dbReference>
<organism evidence="9 10">
    <name type="scientific">Trema orientale</name>
    <name type="common">Charcoal tree</name>
    <name type="synonym">Celtis orientalis</name>
    <dbReference type="NCBI Taxonomy" id="63057"/>
    <lineage>
        <taxon>Eukaryota</taxon>
        <taxon>Viridiplantae</taxon>
        <taxon>Streptophyta</taxon>
        <taxon>Embryophyta</taxon>
        <taxon>Tracheophyta</taxon>
        <taxon>Spermatophyta</taxon>
        <taxon>Magnoliopsida</taxon>
        <taxon>eudicotyledons</taxon>
        <taxon>Gunneridae</taxon>
        <taxon>Pentapetalae</taxon>
        <taxon>rosids</taxon>
        <taxon>fabids</taxon>
        <taxon>Rosales</taxon>
        <taxon>Cannabaceae</taxon>
        <taxon>Trema</taxon>
    </lineage>
</organism>
<dbReference type="SMART" id="SM00320">
    <property type="entry name" value="WD40"/>
    <property type="match status" value="5"/>
</dbReference>
<reference evidence="10" key="1">
    <citation type="submission" date="2016-06" db="EMBL/GenBank/DDBJ databases">
        <title>Parallel loss of symbiosis genes in relatives of nitrogen-fixing non-legume Parasponia.</title>
        <authorList>
            <person name="Van Velzen R."/>
            <person name="Holmer R."/>
            <person name="Bu F."/>
            <person name="Rutten L."/>
            <person name="Van Zeijl A."/>
            <person name="Liu W."/>
            <person name="Santuari L."/>
            <person name="Cao Q."/>
            <person name="Sharma T."/>
            <person name="Shen D."/>
            <person name="Roswanjaya Y."/>
            <person name="Wardhani T."/>
            <person name="Kalhor M.S."/>
            <person name="Jansen J."/>
            <person name="Van den Hoogen J."/>
            <person name="Gungor B."/>
            <person name="Hartog M."/>
            <person name="Hontelez J."/>
            <person name="Verver J."/>
            <person name="Yang W.-C."/>
            <person name="Schijlen E."/>
            <person name="Repin R."/>
            <person name="Schilthuizen M."/>
            <person name="Schranz E."/>
            <person name="Heidstra R."/>
            <person name="Miyata K."/>
            <person name="Fedorova E."/>
            <person name="Kohlen W."/>
            <person name="Bisseling T."/>
            <person name="Smit S."/>
            <person name="Geurts R."/>
        </authorList>
    </citation>
    <scope>NUCLEOTIDE SEQUENCE [LARGE SCALE GENOMIC DNA]</scope>
    <source>
        <strain evidence="10">cv. RG33-2</strain>
    </source>
</reference>
<feature type="repeat" description="WD" evidence="7">
    <location>
        <begin position="237"/>
        <end position="278"/>
    </location>
</feature>
<dbReference type="FunFam" id="2.130.10.10:FF:000016">
    <property type="entry name" value="Coatomer alpha subunit, putative"/>
    <property type="match status" value="1"/>
</dbReference>
<dbReference type="PROSITE" id="PS50294">
    <property type="entry name" value="WD_REPEATS_REGION"/>
    <property type="match status" value="4"/>
</dbReference>
<comment type="function">
    <text evidence="5">The coatomer is a cytosolic protein complex that binds to dilysine motifs and reversibly associates with Golgi non-clathrin-coated vesicles, which further mediate biosynthetic protein transport from the ER, via the Golgi up to the trans Golgi network. Coatomer complex is required for budding from Golgi membranes, and is essential for the retrograde Golgi-to-ER transport of dilysine-tagged proteins.</text>
</comment>
<keyword evidence="8" id="KW-0812">Transmembrane</keyword>